<evidence type="ECO:0000256" key="6">
    <source>
        <dbReference type="ARBA" id="ARBA00023163"/>
    </source>
</evidence>
<comment type="subcellular location">
    <subcellularLocation>
        <location evidence="1 7">Cytoplasm</location>
    </subcellularLocation>
</comment>
<keyword evidence="7" id="KW-0055">Arginine biosynthesis</keyword>
<keyword evidence="3 7" id="KW-0963">Cytoplasm</keyword>
<feature type="domain" description="Arginine repressor C-terminal" evidence="10">
    <location>
        <begin position="79"/>
        <end position="146"/>
    </location>
</feature>
<evidence type="ECO:0000256" key="7">
    <source>
        <dbReference type="HAMAP-Rule" id="MF_00173"/>
    </source>
</evidence>
<dbReference type="Pfam" id="PF01316">
    <property type="entry name" value="Arg_repressor"/>
    <property type="match status" value="1"/>
</dbReference>
<comment type="function">
    <text evidence="7">Regulates arginine biosynthesis genes.</text>
</comment>
<dbReference type="InterPro" id="IPR020900">
    <property type="entry name" value="Arg_repress_DNA-bd"/>
</dbReference>
<dbReference type="HAMAP" id="MF_00173">
    <property type="entry name" value="Arg_repressor"/>
    <property type="match status" value="1"/>
</dbReference>
<dbReference type="NCBIfam" id="NF001680">
    <property type="entry name" value="PRK00441.1"/>
    <property type="match status" value="1"/>
</dbReference>
<keyword evidence="6 7" id="KW-0804">Transcription</keyword>
<gene>
    <name evidence="7" type="primary">argR</name>
    <name evidence="11" type="ORF">KPL37_07965</name>
</gene>
<evidence type="ECO:0000313" key="12">
    <source>
        <dbReference type="Proteomes" id="UP000776252"/>
    </source>
</evidence>
<comment type="caution">
    <text evidence="11">The sequence shown here is derived from an EMBL/GenBank/DDBJ whole genome shotgun (WGS) entry which is preliminary data.</text>
</comment>
<evidence type="ECO:0000313" key="11">
    <source>
        <dbReference type="EMBL" id="MBU3159684.1"/>
    </source>
</evidence>
<dbReference type="PANTHER" id="PTHR34471:SF1">
    <property type="entry name" value="ARGININE REPRESSOR"/>
    <property type="match status" value="1"/>
</dbReference>
<dbReference type="InterPro" id="IPR020899">
    <property type="entry name" value="Arg_repress_C"/>
</dbReference>
<evidence type="ECO:0000259" key="10">
    <source>
        <dbReference type="Pfam" id="PF02863"/>
    </source>
</evidence>
<dbReference type="RefSeq" id="WP_216147639.1">
    <property type="nucleotide sequence ID" value="NZ_JAHLDV010000012.1"/>
</dbReference>
<evidence type="ECO:0000256" key="8">
    <source>
        <dbReference type="NCBIfam" id="TIGR01529"/>
    </source>
</evidence>
<keyword evidence="4 7" id="KW-0805">Transcription regulation</keyword>
<evidence type="ECO:0000256" key="4">
    <source>
        <dbReference type="ARBA" id="ARBA00023015"/>
    </source>
</evidence>
<keyword evidence="12" id="KW-1185">Reference proteome</keyword>
<dbReference type="PANTHER" id="PTHR34471">
    <property type="entry name" value="ARGININE REPRESSOR"/>
    <property type="match status" value="1"/>
</dbReference>
<protein>
    <recommendedName>
        <fullName evidence="7 8">Arginine repressor</fullName>
    </recommendedName>
</protein>
<evidence type="ECO:0000256" key="2">
    <source>
        <dbReference type="ARBA" id="ARBA00008316"/>
    </source>
</evidence>
<feature type="domain" description="Arginine repressor DNA-binding" evidence="9">
    <location>
        <begin position="2"/>
        <end position="64"/>
    </location>
</feature>
<reference evidence="11 12" key="1">
    <citation type="submission" date="2021-06" db="EMBL/GenBank/DDBJ databases">
        <title>Clostridia strains as spoilage organisms.</title>
        <authorList>
            <person name="Wambui J."/>
            <person name="Stephan R."/>
            <person name="Stevens M.J.A."/>
        </authorList>
    </citation>
    <scope>NUCLEOTIDE SEQUENCE [LARGE SCALE GENOMIC DNA]</scope>
    <source>
        <strain evidence="11 12">DSM 14204</strain>
    </source>
</reference>
<organism evidence="11 12">
    <name type="scientific">Clostridium frigoris</name>
    <dbReference type="NCBI Taxonomy" id="205327"/>
    <lineage>
        <taxon>Bacteria</taxon>
        <taxon>Bacillati</taxon>
        <taxon>Bacillota</taxon>
        <taxon>Clostridia</taxon>
        <taxon>Eubacteriales</taxon>
        <taxon>Clostridiaceae</taxon>
        <taxon>Clostridium</taxon>
    </lineage>
</organism>
<dbReference type="Pfam" id="PF02863">
    <property type="entry name" value="Arg_repressor_C"/>
    <property type="match status" value="1"/>
</dbReference>
<dbReference type="InterPro" id="IPR001669">
    <property type="entry name" value="Arg_repress"/>
</dbReference>
<dbReference type="Proteomes" id="UP000776252">
    <property type="component" value="Unassembled WGS sequence"/>
</dbReference>
<name>A0ABS6BUL7_9CLOT</name>
<sequence length="153" mass="17044">MKISRHAKIIEIIQAKEVETQEQLAEELKNNGFDITQATVSRDINELKLIKVVNAYGTYRYVTSSQGDSFLSNKLANIFSQTVLYVDHVDKFIVLKTISGAGAAAAEALDSLKFNGIVGTVAGDNTVFILVRKEEDTKEIIQKVKKMISEYEK</sequence>
<comment type="pathway">
    <text evidence="7">Amino-acid biosynthesis; L-arginine biosynthesis [regulation].</text>
</comment>
<dbReference type="EMBL" id="JAHLDV010000012">
    <property type="protein sequence ID" value="MBU3159684.1"/>
    <property type="molecule type" value="Genomic_DNA"/>
</dbReference>
<evidence type="ECO:0000256" key="5">
    <source>
        <dbReference type="ARBA" id="ARBA00023125"/>
    </source>
</evidence>
<evidence type="ECO:0000256" key="1">
    <source>
        <dbReference type="ARBA" id="ARBA00004496"/>
    </source>
</evidence>
<accession>A0ABS6BUL7</accession>
<proteinExistence type="inferred from homology"/>
<evidence type="ECO:0000256" key="3">
    <source>
        <dbReference type="ARBA" id="ARBA00022490"/>
    </source>
</evidence>
<keyword evidence="7" id="KW-0678">Repressor</keyword>
<comment type="similarity">
    <text evidence="2 7">Belongs to the ArgR family.</text>
</comment>
<keyword evidence="7" id="KW-0028">Amino-acid biosynthesis</keyword>
<keyword evidence="5 7" id="KW-0238">DNA-binding</keyword>
<dbReference type="NCBIfam" id="TIGR01529">
    <property type="entry name" value="argR_whole"/>
    <property type="match status" value="1"/>
</dbReference>
<evidence type="ECO:0000259" key="9">
    <source>
        <dbReference type="Pfam" id="PF01316"/>
    </source>
</evidence>